<keyword evidence="7" id="KW-0206">Cytoskeleton</keyword>
<evidence type="ECO:0000256" key="6">
    <source>
        <dbReference type="ARBA" id="ARBA00023069"/>
    </source>
</evidence>
<evidence type="ECO:0000256" key="4">
    <source>
        <dbReference type="ARBA" id="ARBA00022846"/>
    </source>
</evidence>
<dbReference type="KEGG" id="kmr:108237444"/>
<sequence length="350" mass="41701">MFYPELTADRVARAKLENRRRKETERQGRIFNDKVRLTGIDKEALDMQVEEKKRQEEAAKMEENIYDADVLQHSKVGRLLQHRQEKERREMERTLVTYRHQHQHLRSRREFDLSDPHRVRNMEQSDGQMTLPGLVGEDQDSESRQLRQKEQLREWLIQQQTDQQEERQQQKMEEQSYDQSRVEIDNKAVELQNFEMERRKAAAIATKDYNMAMIEEKRRQEEESNAQESLLQEGALGSVGVPGLCPSKDRKAPPESLQQVIQFQRNQAEEKKRVELERKQEEERYDRLRLDSARTALLIERQQARLNKQLRRNLDSINVQLAQTHKQQKPDIGRGCIEDSFFSKFNTCSR</sequence>
<protein>
    <submittedName>
        <fullName evidence="12">RIB43A domain with coiled-coils 2</fullName>
    </submittedName>
</protein>
<dbReference type="OMA" id="NLCRAIN"/>
<dbReference type="GeneID" id="108237444"/>
<reference evidence="12" key="2">
    <citation type="submission" date="2025-09" db="UniProtKB">
        <authorList>
            <consortium name="Ensembl"/>
        </authorList>
    </citation>
    <scope>IDENTIFICATION</scope>
</reference>
<evidence type="ECO:0000256" key="11">
    <source>
        <dbReference type="SAM" id="MobiDB-lite"/>
    </source>
</evidence>
<dbReference type="InterPro" id="IPR008805">
    <property type="entry name" value="RIB43A"/>
</dbReference>
<feature type="compositionally biased region" description="Basic and acidic residues" evidence="11">
    <location>
        <begin position="141"/>
        <end position="153"/>
    </location>
</feature>
<evidence type="ECO:0000256" key="7">
    <source>
        <dbReference type="ARBA" id="ARBA00023212"/>
    </source>
</evidence>
<organism evidence="12 13">
    <name type="scientific">Kryptolebias marmoratus</name>
    <name type="common">Mangrove killifish</name>
    <name type="synonym">Rivulus marmoratus</name>
    <dbReference type="NCBI Taxonomy" id="37003"/>
    <lineage>
        <taxon>Eukaryota</taxon>
        <taxon>Metazoa</taxon>
        <taxon>Chordata</taxon>
        <taxon>Craniata</taxon>
        <taxon>Vertebrata</taxon>
        <taxon>Euteleostomi</taxon>
        <taxon>Actinopterygii</taxon>
        <taxon>Neopterygii</taxon>
        <taxon>Teleostei</taxon>
        <taxon>Neoteleostei</taxon>
        <taxon>Acanthomorphata</taxon>
        <taxon>Ovalentaria</taxon>
        <taxon>Atherinomorphae</taxon>
        <taxon>Cyprinodontiformes</taxon>
        <taxon>Rivulidae</taxon>
        <taxon>Kryptolebias</taxon>
    </lineage>
</organism>
<dbReference type="RefSeq" id="XP_017274352.1">
    <property type="nucleotide sequence ID" value="XM_017418863.3"/>
</dbReference>
<keyword evidence="6" id="KW-0969">Cilium</keyword>
<keyword evidence="3" id="KW-0963">Cytoplasm</keyword>
<dbReference type="PANTHER" id="PTHR14517">
    <property type="entry name" value="RIB43A-RELATED"/>
    <property type="match status" value="1"/>
</dbReference>
<dbReference type="GeneTree" id="ENSGT00390000010825"/>
<keyword evidence="13" id="KW-1185">Reference proteome</keyword>
<accession>A0A3Q3BRF8</accession>
<evidence type="ECO:0000256" key="10">
    <source>
        <dbReference type="SAM" id="Coils"/>
    </source>
</evidence>
<dbReference type="Pfam" id="PF05914">
    <property type="entry name" value="RIB43A"/>
    <property type="match status" value="2"/>
</dbReference>
<dbReference type="OrthoDB" id="429119at2759"/>
<feature type="coiled-coil region" evidence="10">
    <location>
        <begin position="264"/>
        <end position="327"/>
    </location>
</feature>
<proteinExistence type="inferred from homology"/>
<dbReference type="AlphaFoldDB" id="A0A3Q3BRF8"/>
<comment type="subunit">
    <text evidence="9">Microtubule inner protein component of sperm flagellar doublet microtubules.</text>
</comment>
<keyword evidence="4" id="KW-0282">Flagellum</keyword>
<evidence type="ECO:0000256" key="3">
    <source>
        <dbReference type="ARBA" id="ARBA00022490"/>
    </source>
</evidence>
<dbReference type="CTD" id="26150"/>
<evidence type="ECO:0000256" key="5">
    <source>
        <dbReference type="ARBA" id="ARBA00023054"/>
    </source>
</evidence>
<evidence type="ECO:0000313" key="13">
    <source>
        <dbReference type="Proteomes" id="UP000264800"/>
    </source>
</evidence>
<feature type="compositionally biased region" description="Basic and acidic residues" evidence="11">
    <location>
        <begin position="164"/>
        <end position="181"/>
    </location>
</feature>
<evidence type="ECO:0000256" key="9">
    <source>
        <dbReference type="ARBA" id="ARBA00046435"/>
    </source>
</evidence>
<feature type="region of interest" description="Disordered" evidence="11">
    <location>
        <begin position="123"/>
        <end position="181"/>
    </location>
</feature>
<evidence type="ECO:0000256" key="1">
    <source>
        <dbReference type="ARBA" id="ARBA00004611"/>
    </source>
</evidence>
<keyword evidence="8" id="KW-0966">Cell projection</keyword>
<keyword evidence="5 10" id="KW-0175">Coiled coil</keyword>
<evidence type="ECO:0000256" key="2">
    <source>
        <dbReference type="ARBA" id="ARBA00006875"/>
    </source>
</evidence>
<dbReference type="Proteomes" id="UP000264800">
    <property type="component" value="Unplaced"/>
</dbReference>
<dbReference type="PANTHER" id="PTHR14517:SF10">
    <property type="entry name" value="RIB43A-LIKE WITH COILED-COILS PROTEIN 2"/>
    <property type="match status" value="1"/>
</dbReference>
<evidence type="ECO:0000313" key="12">
    <source>
        <dbReference type="Ensembl" id="ENSKMAP00000029259.1"/>
    </source>
</evidence>
<comment type="similarity">
    <text evidence="2">Belongs to the RIB43A family.</text>
</comment>
<comment type="subcellular location">
    <subcellularLocation>
        <location evidence="1">Cytoplasm</location>
        <location evidence="1">Cytoskeleton</location>
        <location evidence="1">Flagellum axoneme</location>
    </subcellularLocation>
</comment>
<feature type="region of interest" description="Disordered" evidence="11">
    <location>
        <begin position="217"/>
        <end position="257"/>
    </location>
</feature>
<name>A0A3Q3BRF8_KRYMA</name>
<dbReference type="STRING" id="37003.ENSKMAP00000029259"/>
<dbReference type="Ensembl" id="ENSKMAT00000029625.1">
    <property type="protein sequence ID" value="ENSKMAP00000029259.1"/>
    <property type="gene ID" value="ENSKMAG00000021686.1"/>
</dbReference>
<reference evidence="12" key="1">
    <citation type="submission" date="2025-08" db="UniProtKB">
        <authorList>
            <consortium name="Ensembl"/>
        </authorList>
    </citation>
    <scope>IDENTIFICATION</scope>
</reference>
<evidence type="ECO:0000256" key="8">
    <source>
        <dbReference type="ARBA" id="ARBA00023273"/>
    </source>
</evidence>